<dbReference type="EMBL" id="JAACJN010000374">
    <property type="protein sequence ID" value="KAF5345572.1"/>
    <property type="molecule type" value="Genomic_DNA"/>
</dbReference>
<gene>
    <name evidence="1" type="ORF">D9757_013443</name>
</gene>
<reference evidence="1 2" key="1">
    <citation type="journal article" date="2020" name="ISME J.">
        <title>Uncovering the hidden diversity of litter-decomposition mechanisms in mushroom-forming fungi.</title>
        <authorList>
            <person name="Floudas D."/>
            <person name="Bentzer J."/>
            <person name="Ahren D."/>
            <person name="Johansson T."/>
            <person name="Persson P."/>
            <person name="Tunlid A."/>
        </authorList>
    </citation>
    <scope>NUCLEOTIDE SEQUENCE [LARGE SCALE GENOMIC DNA]</scope>
    <source>
        <strain evidence="1 2">CBS 406.79</strain>
    </source>
</reference>
<name>A0A8H5CPH0_9AGAR</name>
<keyword evidence="2" id="KW-1185">Reference proteome</keyword>
<dbReference type="AlphaFoldDB" id="A0A8H5CPH0"/>
<sequence length="92" mass="10365">MSIAIDLDPNFAKKLLLDWPPLNPGGRAKWLAVSADVKGAIFEDEFFYSTQKLYMIVFQSNVKYSNAEANKEKTRQEAIEHVGEIDALKTMG</sequence>
<proteinExistence type="predicted"/>
<evidence type="ECO:0000313" key="2">
    <source>
        <dbReference type="Proteomes" id="UP000518752"/>
    </source>
</evidence>
<organism evidence="1 2">
    <name type="scientific">Collybiopsis confluens</name>
    <dbReference type="NCBI Taxonomy" id="2823264"/>
    <lineage>
        <taxon>Eukaryota</taxon>
        <taxon>Fungi</taxon>
        <taxon>Dikarya</taxon>
        <taxon>Basidiomycota</taxon>
        <taxon>Agaricomycotina</taxon>
        <taxon>Agaricomycetes</taxon>
        <taxon>Agaricomycetidae</taxon>
        <taxon>Agaricales</taxon>
        <taxon>Marasmiineae</taxon>
        <taxon>Omphalotaceae</taxon>
        <taxon>Collybiopsis</taxon>
    </lineage>
</organism>
<accession>A0A8H5CPH0</accession>
<protein>
    <submittedName>
        <fullName evidence="1">Uncharacterized protein</fullName>
    </submittedName>
</protein>
<evidence type="ECO:0000313" key="1">
    <source>
        <dbReference type="EMBL" id="KAF5345572.1"/>
    </source>
</evidence>
<comment type="caution">
    <text evidence="1">The sequence shown here is derived from an EMBL/GenBank/DDBJ whole genome shotgun (WGS) entry which is preliminary data.</text>
</comment>
<dbReference type="Proteomes" id="UP000518752">
    <property type="component" value="Unassembled WGS sequence"/>
</dbReference>